<dbReference type="Gene3D" id="3.10.180.10">
    <property type="entry name" value="2,3-Dihydroxybiphenyl 1,2-Dioxygenase, domain 1"/>
    <property type="match status" value="1"/>
</dbReference>
<dbReference type="SUPFAM" id="SSF54593">
    <property type="entry name" value="Glyoxalase/Bleomycin resistance protein/Dihydroxybiphenyl dioxygenase"/>
    <property type="match status" value="1"/>
</dbReference>
<evidence type="ECO:0000313" key="2">
    <source>
        <dbReference type="EMBL" id="GGZ45819.1"/>
    </source>
</evidence>
<organism evidence="3 4">
    <name type="scientific">Streptomyces subrutilus</name>
    <dbReference type="NCBI Taxonomy" id="36818"/>
    <lineage>
        <taxon>Bacteria</taxon>
        <taxon>Bacillati</taxon>
        <taxon>Actinomycetota</taxon>
        <taxon>Actinomycetes</taxon>
        <taxon>Kitasatosporales</taxon>
        <taxon>Streptomycetaceae</taxon>
        <taxon>Streptomyces</taxon>
    </lineage>
</organism>
<dbReference type="Pfam" id="PF00903">
    <property type="entry name" value="Glyoxalase"/>
    <property type="match status" value="1"/>
</dbReference>
<dbReference type="PROSITE" id="PS51819">
    <property type="entry name" value="VOC"/>
    <property type="match status" value="1"/>
</dbReference>
<keyword evidence="4" id="KW-1185">Reference proteome</keyword>
<reference evidence="2" key="3">
    <citation type="submission" date="2020-09" db="EMBL/GenBank/DDBJ databases">
        <authorList>
            <person name="Sun Q."/>
            <person name="Ohkuma M."/>
        </authorList>
    </citation>
    <scope>NUCLEOTIDE SEQUENCE</scope>
    <source>
        <strain evidence="2">JCM 4834</strain>
    </source>
</reference>
<evidence type="ECO:0000313" key="3">
    <source>
        <dbReference type="EMBL" id="QEU82651.1"/>
    </source>
</evidence>
<dbReference type="KEGG" id="ssub:CP968_02090"/>
<reference evidence="2" key="1">
    <citation type="journal article" date="2014" name="Int. J. Syst. Evol. Microbiol.">
        <title>Complete genome sequence of Corynebacterium casei LMG S-19264T (=DSM 44701T), isolated from a smear-ripened cheese.</title>
        <authorList>
            <consortium name="US DOE Joint Genome Institute (JGI-PGF)"/>
            <person name="Walter F."/>
            <person name="Albersmeier A."/>
            <person name="Kalinowski J."/>
            <person name="Ruckert C."/>
        </authorList>
    </citation>
    <scope>NUCLEOTIDE SEQUENCE</scope>
    <source>
        <strain evidence="2">JCM 4834</strain>
    </source>
</reference>
<feature type="domain" description="VOC" evidence="1">
    <location>
        <begin position="5"/>
        <end position="124"/>
    </location>
</feature>
<dbReference type="Proteomes" id="UP000326831">
    <property type="component" value="Chromosome"/>
</dbReference>
<dbReference type="AlphaFoldDB" id="A0A5P2UYR6"/>
<dbReference type="EMBL" id="BMVX01000001">
    <property type="protein sequence ID" value="GGZ45819.1"/>
    <property type="molecule type" value="Genomic_DNA"/>
</dbReference>
<sequence>MFQDARAFSGFSVDDVDEAERFYGGPLGLRVTKERGMLLLHLGGGGTVLLYPKEGHRPADFTVLNFPVDDVEKSVDELTALGVVFERYPGFEQDARGIARGGGGMPSIAWFKDPAGNVLSVLDG</sequence>
<reference evidence="3 4" key="2">
    <citation type="submission" date="2017-09" db="EMBL/GenBank/DDBJ databases">
        <authorList>
            <person name="Lee N."/>
            <person name="Cho B.-K."/>
        </authorList>
    </citation>
    <scope>NUCLEOTIDE SEQUENCE [LARGE SCALE GENOMIC DNA]</scope>
    <source>
        <strain evidence="3 4">ATCC 27467</strain>
    </source>
</reference>
<proteinExistence type="predicted"/>
<name>A0A5P2UYR6_9ACTN</name>
<dbReference type="InterPro" id="IPR004360">
    <property type="entry name" value="Glyas_Fos-R_dOase_dom"/>
</dbReference>
<accession>A0A5P2UYR6</accession>
<dbReference type="InterPro" id="IPR029068">
    <property type="entry name" value="Glyas_Bleomycin-R_OHBP_Dase"/>
</dbReference>
<gene>
    <name evidence="3" type="ORF">CP968_02090</name>
    <name evidence="2" type="ORF">GCM10010371_01040</name>
</gene>
<evidence type="ECO:0000313" key="4">
    <source>
        <dbReference type="Proteomes" id="UP000326831"/>
    </source>
</evidence>
<evidence type="ECO:0000259" key="1">
    <source>
        <dbReference type="PROSITE" id="PS51819"/>
    </source>
</evidence>
<dbReference type="InterPro" id="IPR037523">
    <property type="entry name" value="VOC_core"/>
</dbReference>
<protein>
    <submittedName>
        <fullName evidence="2">Glyoxalase</fullName>
    </submittedName>
</protein>
<dbReference type="OrthoDB" id="9804907at2"/>
<dbReference type="EMBL" id="CP023701">
    <property type="protein sequence ID" value="QEU82651.1"/>
    <property type="molecule type" value="Genomic_DNA"/>
</dbReference>
<dbReference type="Proteomes" id="UP000634660">
    <property type="component" value="Unassembled WGS sequence"/>
</dbReference>
<dbReference type="RefSeq" id="WP_150516339.1">
    <property type="nucleotide sequence ID" value="NZ_BMVX01000001.1"/>
</dbReference>